<sequence length="182" mass="20784">MPSERLERFAAELVALAEQMRQESNIAFSADDERELMRADCRVPGLPATRAQTLARWCELATRLYRFRRQRDRLFGSIFGEPGWDILLDLFIMEAAGKRVPVSSACLASGVSHSTALRQIDEMVRYGLVFRERDEVDKRRTYVWLTDTGLARMGAALEQLSSRGDGDGQEAWDSPLRERLTR</sequence>
<dbReference type="InterPro" id="IPR023187">
    <property type="entry name" value="Tscrpt_reg_MarR-type_CS"/>
</dbReference>
<evidence type="ECO:0000313" key="2">
    <source>
        <dbReference type="EMBL" id="MET1756336.1"/>
    </source>
</evidence>
<evidence type="ECO:0000313" key="3">
    <source>
        <dbReference type="Proteomes" id="UP001548713"/>
    </source>
</evidence>
<dbReference type="RefSeq" id="WP_353984824.1">
    <property type="nucleotide sequence ID" value="NZ_JBEWLY010000019.1"/>
</dbReference>
<comment type="caution">
    <text evidence="2">The sequence shown here is derived from an EMBL/GenBank/DDBJ whole genome shotgun (WGS) entry which is preliminary data.</text>
</comment>
<dbReference type="Gene3D" id="1.10.10.10">
    <property type="entry name" value="Winged helix-like DNA-binding domain superfamily/Winged helix DNA-binding domain"/>
    <property type="match status" value="1"/>
</dbReference>
<dbReference type="InterPro" id="IPR036390">
    <property type="entry name" value="WH_DNA-bd_sf"/>
</dbReference>
<feature type="region of interest" description="Disordered" evidence="1">
    <location>
        <begin position="161"/>
        <end position="182"/>
    </location>
</feature>
<proteinExistence type="predicted"/>
<dbReference type="Proteomes" id="UP001548713">
    <property type="component" value="Unassembled WGS sequence"/>
</dbReference>
<dbReference type="SUPFAM" id="SSF46785">
    <property type="entry name" value="Winged helix' DNA-binding domain"/>
    <property type="match status" value="1"/>
</dbReference>
<dbReference type="InterPro" id="IPR036388">
    <property type="entry name" value="WH-like_DNA-bd_sf"/>
</dbReference>
<accession>A0ABV2D392</accession>
<protein>
    <submittedName>
        <fullName evidence="2">MarR family transcriptional regulator</fullName>
    </submittedName>
</protein>
<keyword evidence="3" id="KW-1185">Reference proteome</keyword>
<organism evidence="2 3">
    <name type="scientific">Novosphingobium kalidii</name>
    <dbReference type="NCBI Taxonomy" id="3230299"/>
    <lineage>
        <taxon>Bacteria</taxon>
        <taxon>Pseudomonadati</taxon>
        <taxon>Pseudomonadota</taxon>
        <taxon>Alphaproteobacteria</taxon>
        <taxon>Sphingomonadales</taxon>
        <taxon>Sphingomonadaceae</taxon>
        <taxon>Novosphingobium</taxon>
    </lineage>
</organism>
<gene>
    <name evidence="2" type="ORF">ABVV53_12845</name>
</gene>
<dbReference type="EMBL" id="JBEWLY010000019">
    <property type="protein sequence ID" value="MET1756336.1"/>
    <property type="molecule type" value="Genomic_DNA"/>
</dbReference>
<reference evidence="2 3" key="1">
    <citation type="submission" date="2024-07" db="EMBL/GenBank/DDBJ databases">
        <title>Novosphingobium kalidii RD2P27.</title>
        <authorList>
            <person name="Sun J.-Q."/>
        </authorList>
    </citation>
    <scope>NUCLEOTIDE SEQUENCE [LARGE SCALE GENOMIC DNA]</scope>
    <source>
        <strain evidence="2 3">RD2P27</strain>
    </source>
</reference>
<evidence type="ECO:0000256" key="1">
    <source>
        <dbReference type="SAM" id="MobiDB-lite"/>
    </source>
</evidence>
<name>A0ABV2D392_9SPHN</name>
<dbReference type="PROSITE" id="PS01117">
    <property type="entry name" value="HTH_MARR_1"/>
    <property type="match status" value="1"/>
</dbReference>